<dbReference type="UniPathway" id="UPA00098">
    <property type="reaction ID" value="UER00361"/>
</dbReference>
<evidence type="ECO:0000259" key="10">
    <source>
        <dbReference type="Pfam" id="PF14748"/>
    </source>
</evidence>
<accession>A0A5D4TW91</accession>
<proteinExistence type="inferred from homology"/>
<name>A0A5D4TW91_9BACI</name>
<dbReference type="HAMAP" id="MF_01925">
    <property type="entry name" value="P5C_reductase"/>
    <property type="match status" value="1"/>
</dbReference>
<feature type="domain" description="Pyrroline-5-carboxylate reductase dimerisation" evidence="10">
    <location>
        <begin position="165"/>
        <end position="268"/>
    </location>
</feature>
<feature type="binding site" evidence="8">
    <location>
        <begin position="73"/>
        <end position="76"/>
    </location>
    <ligand>
        <name>NADP(+)</name>
        <dbReference type="ChEBI" id="CHEBI:58349"/>
    </ligand>
</feature>
<comment type="caution">
    <text evidence="11">The sequence shown here is derived from an EMBL/GenBank/DDBJ whole genome shotgun (WGS) entry which is preliminary data.</text>
</comment>
<feature type="domain" description="Pyrroline-5-carboxylate reductase catalytic N-terminal" evidence="9">
    <location>
        <begin position="6"/>
        <end position="102"/>
    </location>
</feature>
<evidence type="ECO:0000256" key="8">
    <source>
        <dbReference type="PIRSR" id="PIRSR000193-1"/>
    </source>
</evidence>
<dbReference type="InterPro" id="IPR028939">
    <property type="entry name" value="P5C_Rdtase_cat_N"/>
</dbReference>
<dbReference type="NCBIfam" id="TIGR00112">
    <property type="entry name" value="proC"/>
    <property type="match status" value="1"/>
</dbReference>
<keyword evidence="3 6" id="KW-0521">NADP</keyword>
<dbReference type="Pfam" id="PF03807">
    <property type="entry name" value="F420_oxidored"/>
    <property type="match status" value="1"/>
</dbReference>
<dbReference type="SUPFAM" id="SSF51735">
    <property type="entry name" value="NAD(P)-binding Rossmann-fold domains"/>
    <property type="match status" value="1"/>
</dbReference>
<evidence type="ECO:0000256" key="2">
    <source>
        <dbReference type="ARBA" id="ARBA00022650"/>
    </source>
</evidence>
<keyword evidence="2 6" id="KW-0641">Proline biosynthesis</keyword>
<dbReference type="FunFam" id="1.10.3730.10:FF:000001">
    <property type="entry name" value="Pyrroline-5-carboxylate reductase"/>
    <property type="match status" value="1"/>
</dbReference>
<gene>
    <name evidence="6 11" type="primary">proC</name>
    <name evidence="11" type="ORF">FZC85_13640</name>
</gene>
<dbReference type="EC" id="1.5.1.2" evidence="6 7"/>
<dbReference type="SUPFAM" id="SSF48179">
    <property type="entry name" value="6-phosphogluconate dehydrogenase C-terminal domain-like"/>
    <property type="match status" value="1"/>
</dbReference>
<dbReference type="InterPro" id="IPR008927">
    <property type="entry name" value="6-PGluconate_DH-like_C_sf"/>
</dbReference>
<dbReference type="InterPro" id="IPR029036">
    <property type="entry name" value="P5CR_dimer"/>
</dbReference>
<comment type="catalytic activity">
    <reaction evidence="6">
        <text>L-proline + NAD(+) = (S)-1-pyrroline-5-carboxylate + NADH + 2 H(+)</text>
        <dbReference type="Rhea" id="RHEA:14105"/>
        <dbReference type="ChEBI" id="CHEBI:15378"/>
        <dbReference type="ChEBI" id="CHEBI:17388"/>
        <dbReference type="ChEBI" id="CHEBI:57540"/>
        <dbReference type="ChEBI" id="CHEBI:57945"/>
        <dbReference type="ChEBI" id="CHEBI:60039"/>
        <dbReference type="EC" id="1.5.1.2"/>
    </reaction>
</comment>
<evidence type="ECO:0000256" key="6">
    <source>
        <dbReference type="HAMAP-Rule" id="MF_01925"/>
    </source>
</evidence>
<dbReference type="OrthoDB" id="9805754at2"/>
<dbReference type="GO" id="GO:0004735">
    <property type="term" value="F:pyrroline-5-carboxylate reductase activity"/>
    <property type="evidence" value="ECO:0007669"/>
    <property type="project" value="UniProtKB-UniRule"/>
</dbReference>
<evidence type="ECO:0000256" key="7">
    <source>
        <dbReference type="NCBIfam" id="TIGR00112"/>
    </source>
</evidence>
<dbReference type="STRING" id="189382.BHE18_10525"/>
<dbReference type="EMBL" id="VTEZ01000004">
    <property type="protein sequence ID" value="TYS84423.1"/>
    <property type="molecule type" value="Genomic_DNA"/>
</dbReference>
<evidence type="ECO:0000256" key="3">
    <source>
        <dbReference type="ARBA" id="ARBA00022857"/>
    </source>
</evidence>
<dbReference type="Gene3D" id="1.10.3730.10">
    <property type="entry name" value="ProC C-terminal domain-like"/>
    <property type="match status" value="1"/>
</dbReference>
<evidence type="ECO:0000313" key="11">
    <source>
        <dbReference type="EMBL" id="TYS84423.1"/>
    </source>
</evidence>
<evidence type="ECO:0000256" key="4">
    <source>
        <dbReference type="ARBA" id="ARBA00023002"/>
    </source>
</evidence>
<comment type="pathway">
    <text evidence="6">Amino-acid biosynthesis; L-proline biosynthesis; L-proline from L-glutamate 5-semialdehyde: step 1/1.</text>
</comment>
<evidence type="ECO:0000313" key="12">
    <source>
        <dbReference type="Proteomes" id="UP000324269"/>
    </source>
</evidence>
<dbReference type="RefSeq" id="WP_148968860.1">
    <property type="nucleotide sequence ID" value="NZ_JBNIKW010000003.1"/>
</dbReference>
<comment type="catalytic activity">
    <reaction evidence="6">
        <text>L-proline + NADP(+) = (S)-1-pyrroline-5-carboxylate + NADPH + 2 H(+)</text>
        <dbReference type="Rhea" id="RHEA:14109"/>
        <dbReference type="ChEBI" id="CHEBI:15378"/>
        <dbReference type="ChEBI" id="CHEBI:17388"/>
        <dbReference type="ChEBI" id="CHEBI:57783"/>
        <dbReference type="ChEBI" id="CHEBI:58349"/>
        <dbReference type="ChEBI" id="CHEBI:60039"/>
        <dbReference type="EC" id="1.5.1.2"/>
    </reaction>
</comment>
<keyword evidence="4 6" id="KW-0560">Oxidoreductase</keyword>
<dbReference type="GO" id="GO:0005737">
    <property type="term" value="C:cytoplasm"/>
    <property type="evidence" value="ECO:0007669"/>
    <property type="project" value="UniProtKB-SubCell"/>
</dbReference>
<dbReference type="PANTHER" id="PTHR11645:SF49">
    <property type="entry name" value="PYRROLINE-5-CARBOXYLATE REDUCTASE 1"/>
    <property type="match status" value="1"/>
</dbReference>
<reference evidence="11 12" key="1">
    <citation type="submission" date="2019-08" db="EMBL/GenBank/DDBJ databases">
        <title>Bacillus genomes from the desert of Cuatro Cienegas, Coahuila.</title>
        <authorList>
            <person name="Olmedo-Alvarez G."/>
        </authorList>
    </citation>
    <scope>NUCLEOTIDE SEQUENCE [LARGE SCALE GENOMIC DNA]</scope>
    <source>
        <strain evidence="11 12">CH87b_3T</strain>
    </source>
</reference>
<organism evidence="11 12">
    <name type="scientific">Rossellomorea aquimaris</name>
    <dbReference type="NCBI Taxonomy" id="189382"/>
    <lineage>
        <taxon>Bacteria</taxon>
        <taxon>Bacillati</taxon>
        <taxon>Bacillota</taxon>
        <taxon>Bacilli</taxon>
        <taxon>Bacillales</taxon>
        <taxon>Bacillaceae</taxon>
        <taxon>Rossellomorea</taxon>
    </lineage>
</organism>
<comment type="subcellular location">
    <subcellularLocation>
        <location evidence="6">Cytoplasm</location>
    </subcellularLocation>
</comment>
<dbReference type="Pfam" id="PF14748">
    <property type="entry name" value="P5CR_dimer"/>
    <property type="match status" value="1"/>
</dbReference>
<feature type="binding site" evidence="8">
    <location>
        <begin position="10"/>
        <end position="15"/>
    </location>
    <ligand>
        <name>NADP(+)</name>
        <dbReference type="ChEBI" id="CHEBI:58349"/>
    </ligand>
</feature>
<comment type="function">
    <text evidence="5 6">Catalyzes the reduction of 1-pyrroline-5-carboxylate (PCA) to L-proline.</text>
</comment>
<dbReference type="Gene3D" id="3.40.50.720">
    <property type="entry name" value="NAD(P)-binding Rossmann-like Domain"/>
    <property type="match status" value="1"/>
</dbReference>
<dbReference type="AlphaFoldDB" id="A0A5D4TW91"/>
<dbReference type="Proteomes" id="UP000324269">
    <property type="component" value="Unassembled WGS sequence"/>
</dbReference>
<keyword evidence="6" id="KW-0963">Cytoplasm</keyword>
<evidence type="ECO:0000256" key="5">
    <source>
        <dbReference type="ARBA" id="ARBA00058118"/>
    </source>
</evidence>
<dbReference type="InterPro" id="IPR000304">
    <property type="entry name" value="Pyrroline-COOH_reductase"/>
</dbReference>
<comment type="similarity">
    <text evidence="1 6">Belongs to the pyrroline-5-carboxylate reductase family.</text>
</comment>
<protein>
    <recommendedName>
        <fullName evidence="6 7">Pyrroline-5-carboxylate reductase</fullName>
        <shortName evidence="6">P5C reductase</shortName>
        <shortName evidence="6">P5CR</shortName>
        <ecNumber evidence="6 7">1.5.1.2</ecNumber>
    </recommendedName>
    <alternativeName>
        <fullName evidence="6">PCA reductase</fullName>
    </alternativeName>
</protein>
<dbReference type="PIRSF" id="PIRSF000193">
    <property type="entry name" value="Pyrrol-5-carb_rd"/>
    <property type="match status" value="1"/>
</dbReference>
<sequence length="281" mass="30168">MLKHKTIAFLGAGNMAEAMISGTVQSGKIPSEQIIVSNRSNQGRLQEMKAKYDVTALTKDDLPFNEIDILILAMKPKDIDKALDSINHLVRNDTVIMSVLAGITTSHMEEQLPAGQPVIRVMPNTSSMLKESATAISAGRFTSREDMENAKALLSSIGEVFVIEEGQMDIFTGIAGSGPAYFYYLMEHIEKTGAEAGLDPELARKIGAQTIFGAAKMMLEREESPTQLRENVTSPNGTTAAGLDALAEFGGGKAISEAVKGAEKRSKEISSSLQSKQLVTS</sequence>
<keyword evidence="6" id="KW-0028">Amino-acid biosynthesis</keyword>
<dbReference type="GO" id="GO:0055129">
    <property type="term" value="P:L-proline biosynthetic process"/>
    <property type="evidence" value="ECO:0007669"/>
    <property type="project" value="UniProtKB-UniRule"/>
</dbReference>
<dbReference type="PANTHER" id="PTHR11645">
    <property type="entry name" value="PYRROLINE-5-CARBOXYLATE REDUCTASE"/>
    <property type="match status" value="1"/>
</dbReference>
<evidence type="ECO:0000259" key="9">
    <source>
        <dbReference type="Pfam" id="PF03807"/>
    </source>
</evidence>
<dbReference type="InterPro" id="IPR036291">
    <property type="entry name" value="NAD(P)-bd_dom_sf"/>
</dbReference>
<evidence type="ECO:0000256" key="1">
    <source>
        <dbReference type="ARBA" id="ARBA00005525"/>
    </source>
</evidence>